<keyword evidence="7" id="KW-1185">Reference proteome</keyword>
<comment type="subcellular location">
    <subcellularLocation>
        <location evidence="1">Nucleus</location>
    </subcellularLocation>
</comment>
<proteinExistence type="predicted"/>
<keyword evidence="4" id="KW-0804">Transcription</keyword>
<evidence type="ECO:0000256" key="2">
    <source>
        <dbReference type="ARBA" id="ARBA00022723"/>
    </source>
</evidence>
<accession>A0A1V6NX01</accession>
<dbReference type="GO" id="GO:0005634">
    <property type="term" value="C:nucleus"/>
    <property type="evidence" value="ECO:0007669"/>
    <property type="project" value="UniProtKB-SubCell"/>
</dbReference>
<name>A0A1V6NX01_PENDC</name>
<evidence type="ECO:0000313" key="7">
    <source>
        <dbReference type="Proteomes" id="UP000191522"/>
    </source>
</evidence>
<evidence type="ECO:0000256" key="5">
    <source>
        <dbReference type="ARBA" id="ARBA00023242"/>
    </source>
</evidence>
<organism evidence="6 7">
    <name type="scientific">Penicillium decumbens</name>
    <dbReference type="NCBI Taxonomy" id="69771"/>
    <lineage>
        <taxon>Eukaryota</taxon>
        <taxon>Fungi</taxon>
        <taxon>Dikarya</taxon>
        <taxon>Ascomycota</taxon>
        <taxon>Pezizomycotina</taxon>
        <taxon>Eurotiomycetes</taxon>
        <taxon>Eurotiomycetidae</taxon>
        <taxon>Eurotiales</taxon>
        <taxon>Aspergillaceae</taxon>
        <taxon>Penicillium</taxon>
    </lineage>
</organism>
<keyword evidence="5" id="KW-0539">Nucleus</keyword>
<dbReference type="GO" id="GO:0000981">
    <property type="term" value="F:DNA-binding transcription factor activity, RNA polymerase II-specific"/>
    <property type="evidence" value="ECO:0007669"/>
    <property type="project" value="InterPro"/>
</dbReference>
<dbReference type="InterPro" id="IPR050815">
    <property type="entry name" value="TF_fung"/>
</dbReference>
<keyword evidence="3" id="KW-0805">Transcription regulation</keyword>
<evidence type="ECO:0000256" key="4">
    <source>
        <dbReference type="ARBA" id="ARBA00023163"/>
    </source>
</evidence>
<protein>
    <submittedName>
        <fullName evidence="6">Uncharacterized protein</fullName>
    </submittedName>
</protein>
<reference evidence="7" key="1">
    <citation type="journal article" date="2017" name="Nat. Microbiol.">
        <title>Global analysis of biosynthetic gene clusters reveals vast potential of secondary metabolite production in Penicillium species.</title>
        <authorList>
            <person name="Nielsen J.C."/>
            <person name="Grijseels S."/>
            <person name="Prigent S."/>
            <person name="Ji B."/>
            <person name="Dainat J."/>
            <person name="Nielsen K.F."/>
            <person name="Frisvad J.C."/>
            <person name="Workman M."/>
            <person name="Nielsen J."/>
        </authorList>
    </citation>
    <scope>NUCLEOTIDE SEQUENCE [LARGE SCALE GENOMIC DNA]</scope>
    <source>
        <strain evidence="7">IBT 11843</strain>
    </source>
</reference>
<dbReference type="AlphaFoldDB" id="A0A1V6NX01"/>
<evidence type="ECO:0000256" key="3">
    <source>
        <dbReference type="ARBA" id="ARBA00023015"/>
    </source>
</evidence>
<comment type="caution">
    <text evidence="6">The sequence shown here is derived from an EMBL/GenBank/DDBJ whole genome shotgun (WGS) entry which is preliminary data.</text>
</comment>
<dbReference type="PANTHER" id="PTHR47338:SF6">
    <property type="entry name" value="ZN(II)2CYS6 TRANSCRIPTION FACTOR (EUROFUNG)"/>
    <property type="match status" value="1"/>
</dbReference>
<dbReference type="EMBL" id="MDYL01000030">
    <property type="protein sequence ID" value="OQD68866.1"/>
    <property type="molecule type" value="Genomic_DNA"/>
</dbReference>
<dbReference type="STRING" id="69771.A0A1V6NX01"/>
<sequence length="188" mass="21050">MSCREASLFKLCPIEPDMSIHVGAEGVSQWSIKKVNLILNGNRNAPPEPENHSAINDVPDTTYSTASCPSSGDLGGNFNDSFLHGMSFDNVKVHPSSQISQAIDLYFQYCHRQPIWCFDREEIKDLSHISEELVCSILTLTSRFSKERDEMLHYGDTARTLVMLRIANGTVELETIESLCLLAYSSFN</sequence>
<dbReference type="Proteomes" id="UP000191522">
    <property type="component" value="Unassembled WGS sequence"/>
</dbReference>
<dbReference type="OrthoDB" id="426882at2759"/>
<gene>
    <name evidence="6" type="ORF">PENDEC_c030G00927</name>
</gene>
<evidence type="ECO:0000256" key="1">
    <source>
        <dbReference type="ARBA" id="ARBA00004123"/>
    </source>
</evidence>
<evidence type="ECO:0000313" key="6">
    <source>
        <dbReference type="EMBL" id="OQD68866.1"/>
    </source>
</evidence>
<dbReference type="PANTHER" id="PTHR47338">
    <property type="entry name" value="ZN(II)2CYS6 TRANSCRIPTION FACTOR (EUROFUNG)-RELATED"/>
    <property type="match status" value="1"/>
</dbReference>
<dbReference type="GO" id="GO:0046872">
    <property type="term" value="F:metal ion binding"/>
    <property type="evidence" value="ECO:0007669"/>
    <property type="project" value="UniProtKB-KW"/>
</dbReference>
<keyword evidence="2" id="KW-0479">Metal-binding</keyword>